<dbReference type="EMBL" id="SACR01000004">
    <property type="protein sequence ID" value="RVU45044.1"/>
    <property type="molecule type" value="Genomic_DNA"/>
</dbReference>
<dbReference type="AlphaFoldDB" id="A0A437RE76"/>
<evidence type="ECO:0000313" key="3">
    <source>
        <dbReference type="Proteomes" id="UP000285575"/>
    </source>
</evidence>
<dbReference type="SMART" id="SM00827">
    <property type="entry name" value="PKS_AT"/>
    <property type="match status" value="1"/>
</dbReference>
<dbReference type="Proteomes" id="UP000285575">
    <property type="component" value="Unassembled WGS sequence"/>
</dbReference>
<dbReference type="GO" id="GO:0005829">
    <property type="term" value="C:cytosol"/>
    <property type="evidence" value="ECO:0007669"/>
    <property type="project" value="TreeGrafter"/>
</dbReference>
<dbReference type="Pfam" id="PF00698">
    <property type="entry name" value="Acyl_transf_1"/>
    <property type="match status" value="1"/>
</dbReference>
<accession>A0A437RE76</accession>
<dbReference type="InterPro" id="IPR016035">
    <property type="entry name" value="Acyl_Trfase/lysoPLipase"/>
</dbReference>
<proteinExistence type="predicted"/>
<dbReference type="InterPro" id="IPR001227">
    <property type="entry name" value="Ac_transferase_dom_sf"/>
</dbReference>
<dbReference type="InterPro" id="IPR016036">
    <property type="entry name" value="Malonyl_transacylase_ACP-bd"/>
</dbReference>
<dbReference type="SUPFAM" id="SSF55048">
    <property type="entry name" value="Probable ACP-binding domain of malonyl-CoA ACP transacylase"/>
    <property type="match status" value="1"/>
</dbReference>
<dbReference type="Gene3D" id="3.30.70.250">
    <property type="entry name" value="Malonyl-CoA ACP transacylase, ACP-binding"/>
    <property type="match status" value="1"/>
</dbReference>
<keyword evidence="3" id="KW-1185">Reference proteome</keyword>
<feature type="domain" description="Malonyl-CoA:ACP transacylase (MAT)" evidence="1">
    <location>
        <begin position="8"/>
        <end position="323"/>
    </location>
</feature>
<organism evidence="2 3">
    <name type="scientific">Rubrivivax rivuli</name>
    <dbReference type="NCBI Taxonomy" id="1862385"/>
    <lineage>
        <taxon>Bacteria</taxon>
        <taxon>Pseudomonadati</taxon>
        <taxon>Pseudomonadota</taxon>
        <taxon>Betaproteobacteria</taxon>
        <taxon>Burkholderiales</taxon>
        <taxon>Sphaerotilaceae</taxon>
        <taxon>Rubrivivax</taxon>
    </lineage>
</organism>
<name>A0A437RE76_9BURK</name>
<protein>
    <submittedName>
        <fullName evidence="2">Acyltransferase domain-containing protein</fullName>
    </submittedName>
</protein>
<dbReference type="GO" id="GO:0004314">
    <property type="term" value="F:[acyl-carrier-protein] S-malonyltransferase activity"/>
    <property type="evidence" value="ECO:0007669"/>
    <property type="project" value="TreeGrafter"/>
</dbReference>
<dbReference type="OrthoDB" id="9805460at2"/>
<keyword evidence="2" id="KW-0012">Acyltransferase</keyword>
<gene>
    <name evidence="2" type="ORF">EOE66_12845</name>
</gene>
<dbReference type="InterPro" id="IPR014043">
    <property type="entry name" value="Acyl_transferase_dom"/>
</dbReference>
<sequence>MSRPLVFVFPGQSSRDAGLFRRLDALSPGAGTQAQARAEAAMGRACSASFDHNLDIQCCVLAASLAWLRLAEAAGLRAQASAGLSLGEYAHLVHIGALDEAAAMALVAARGRCYDAGPSGAMAALFPMAAPEAQALCERVCLAQGDPQAVAVSNFNSPQQVVVAGTQAAVDAVLEGADAEHGVLGHVIERRIPMHVVRFEPVAQALQPALRAAPWQAPRLDYWPNVDGCAMNDVTPARLQQSLARHVHQPVRWQQTIDAMRQRWPDAVFVEVGPLQVLSRLMARRWLPAGTVFALDTFEMADAPGESGTSASPAATAAWGRRVQEIHDALAR</sequence>
<reference evidence="2 3" key="1">
    <citation type="submission" date="2019-01" db="EMBL/GenBank/DDBJ databases">
        <authorList>
            <person name="Chen W.-M."/>
        </authorList>
    </citation>
    <scope>NUCLEOTIDE SEQUENCE [LARGE SCALE GENOMIC DNA]</scope>
    <source>
        <strain evidence="2 3">KYPY4</strain>
    </source>
</reference>
<comment type="caution">
    <text evidence="2">The sequence shown here is derived from an EMBL/GenBank/DDBJ whole genome shotgun (WGS) entry which is preliminary data.</text>
</comment>
<dbReference type="RefSeq" id="WP_128229108.1">
    <property type="nucleotide sequence ID" value="NZ_SACR01000004.1"/>
</dbReference>
<dbReference type="Gene3D" id="3.40.366.10">
    <property type="entry name" value="Malonyl-Coenzyme A Acyl Carrier Protein, domain 2"/>
    <property type="match status" value="1"/>
</dbReference>
<dbReference type="PANTHER" id="PTHR42681:SF6">
    <property type="entry name" value="BLL0263 PROTEIN"/>
    <property type="match status" value="1"/>
</dbReference>
<keyword evidence="2" id="KW-0808">Transferase</keyword>
<dbReference type="SUPFAM" id="SSF52151">
    <property type="entry name" value="FabD/lysophospholipase-like"/>
    <property type="match status" value="1"/>
</dbReference>
<evidence type="ECO:0000259" key="1">
    <source>
        <dbReference type="SMART" id="SM00827"/>
    </source>
</evidence>
<evidence type="ECO:0000313" key="2">
    <source>
        <dbReference type="EMBL" id="RVU45044.1"/>
    </source>
</evidence>
<dbReference type="GO" id="GO:0006633">
    <property type="term" value="P:fatty acid biosynthetic process"/>
    <property type="evidence" value="ECO:0007669"/>
    <property type="project" value="TreeGrafter"/>
</dbReference>
<dbReference type="PANTHER" id="PTHR42681">
    <property type="entry name" value="MALONYL-COA-ACYL CARRIER PROTEIN TRANSACYLASE, MITOCHONDRIAL"/>
    <property type="match status" value="1"/>
</dbReference>
<dbReference type="InterPro" id="IPR050858">
    <property type="entry name" value="Mal-CoA-ACP_Trans/PKS_FabD"/>
</dbReference>